<proteinExistence type="predicted"/>
<sequence length="431" mass="48386">MSALTGSDPNCVNVSIGAIDSSHICIRSSDDANRLNVLLATYAQDPARAALVTEITIDTAYLSRGYASNSFYTIDEKIVSDESISLEAHISLKNYVQSLELDDETTARLIKAVDWKRSHLEGTWQGSAAEHQKKNEKFAEAATALLMSLNNYGQNKEPFLQHLKQVHLLRGATCDERDYGRIEMLLYIQCIHRLPALESVSMDSIMEYQLNREFFVPGTGNMTKIVLAGCDISDHVMATIISISKVLQEFKVSLGGLWTIDGGSNELRVQYVREALTVHKNCLRVLDLNLGAEVSLYVSDSDSEELDSEEEREELEYEEEEVRIQHLDYGLERLPLDKAISVRPDFEMKRPQGATIGSFHDFPHLKRLSVSMAVLPYQSPSRLIDGLPPSLEYLCLYGYTRGENSDVDENVDELMEKKGEKLPRLTVIEGV</sequence>
<evidence type="ECO:0000313" key="2">
    <source>
        <dbReference type="Proteomes" id="UP000693738"/>
    </source>
</evidence>
<protein>
    <submittedName>
        <fullName evidence="1">Uncharacterized protein</fullName>
    </submittedName>
</protein>
<dbReference type="AlphaFoldDB" id="A0A8J2IT53"/>
<name>A0A8J2IT53_FUSEQ</name>
<comment type="caution">
    <text evidence="1">The sequence shown here is derived from an EMBL/GenBank/DDBJ whole genome shotgun (WGS) entry which is preliminary data.</text>
</comment>
<dbReference type="Proteomes" id="UP000693738">
    <property type="component" value="Unassembled WGS sequence"/>
</dbReference>
<dbReference type="EMBL" id="CAJSTJ010000160">
    <property type="protein sequence ID" value="CAG7563613.1"/>
    <property type="molecule type" value="Genomic_DNA"/>
</dbReference>
<accession>A0A8J2IT53</accession>
<gene>
    <name evidence="1" type="ORF">FEQUK3_LOCUS9330</name>
</gene>
<reference evidence="1" key="1">
    <citation type="submission" date="2021-05" db="EMBL/GenBank/DDBJ databases">
        <authorList>
            <person name="Khan N."/>
        </authorList>
    </citation>
    <scope>NUCLEOTIDE SEQUENCE</scope>
</reference>
<evidence type="ECO:0000313" key="1">
    <source>
        <dbReference type="EMBL" id="CAG7563613.1"/>
    </source>
</evidence>
<organism evidence="1 2">
    <name type="scientific">Fusarium equiseti</name>
    <name type="common">Fusarium scirpi</name>
    <dbReference type="NCBI Taxonomy" id="61235"/>
    <lineage>
        <taxon>Eukaryota</taxon>
        <taxon>Fungi</taxon>
        <taxon>Dikarya</taxon>
        <taxon>Ascomycota</taxon>
        <taxon>Pezizomycotina</taxon>
        <taxon>Sordariomycetes</taxon>
        <taxon>Hypocreomycetidae</taxon>
        <taxon>Hypocreales</taxon>
        <taxon>Nectriaceae</taxon>
        <taxon>Fusarium</taxon>
        <taxon>Fusarium incarnatum-equiseti species complex</taxon>
    </lineage>
</organism>